<keyword evidence="2" id="KW-1185">Reference proteome</keyword>
<comment type="caution">
    <text evidence="1">The sequence shown here is derived from an EMBL/GenBank/DDBJ whole genome shotgun (WGS) entry which is preliminary data.</text>
</comment>
<dbReference type="AlphaFoldDB" id="A0A949TPX0"/>
<name>A0A949TPX0_9CLOT</name>
<keyword evidence="1" id="KW-0808">Transferase</keyword>
<dbReference type="RefSeq" id="WP_218321463.1">
    <property type="nucleotide sequence ID" value="NZ_JAEEGC010000076.1"/>
</dbReference>
<proteinExistence type="predicted"/>
<keyword evidence="1" id="KW-0489">Methyltransferase</keyword>
<accession>A0A949TPX0</accession>
<evidence type="ECO:0000313" key="2">
    <source>
        <dbReference type="Proteomes" id="UP000694308"/>
    </source>
</evidence>
<protein>
    <submittedName>
        <fullName evidence="1">5-methyltetrahydrofolate--homocysteine methyltransferase</fullName>
    </submittedName>
</protein>
<reference evidence="1" key="1">
    <citation type="submission" date="2020-12" db="EMBL/GenBank/DDBJ databases">
        <title>Clostridium thailandense sp. nov., a novel acetogenic bacterium isolated from peat land soil in Thailand.</title>
        <authorList>
            <person name="Chaikitkaew S."/>
            <person name="Birkeland N.K."/>
        </authorList>
    </citation>
    <scope>NUCLEOTIDE SEQUENCE</scope>
    <source>
        <strain evidence="1">PL3</strain>
    </source>
</reference>
<organism evidence="1 2">
    <name type="scientific">Clostridium thailandense</name>
    <dbReference type="NCBI Taxonomy" id="2794346"/>
    <lineage>
        <taxon>Bacteria</taxon>
        <taxon>Bacillati</taxon>
        <taxon>Bacillota</taxon>
        <taxon>Clostridia</taxon>
        <taxon>Eubacteriales</taxon>
        <taxon>Clostridiaceae</taxon>
        <taxon>Clostridium</taxon>
    </lineage>
</organism>
<dbReference type="GO" id="GO:0032259">
    <property type="term" value="P:methylation"/>
    <property type="evidence" value="ECO:0007669"/>
    <property type="project" value="UniProtKB-KW"/>
</dbReference>
<dbReference type="EMBL" id="JAEEGC010000076">
    <property type="protein sequence ID" value="MBV7274397.1"/>
    <property type="molecule type" value="Genomic_DNA"/>
</dbReference>
<dbReference type="Proteomes" id="UP000694308">
    <property type="component" value="Unassembled WGS sequence"/>
</dbReference>
<gene>
    <name evidence="1" type="ORF">I6U48_15985</name>
</gene>
<dbReference type="GO" id="GO:0008168">
    <property type="term" value="F:methyltransferase activity"/>
    <property type="evidence" value="ECO:0007669"/>
    <property type="project" value="UniProtKB-KW"/>
</dbReference>
<evidence type="ECO:0000313" key="1">
    <source>
        <dbReference type="EMBL" id="MBV7274397.1"/>
    </source>
</evidence>
<sequence>MKIVSDFKLKLNKKNIIETVQSYCQTPQYEELSKMYDDLFPYLINNSTPLGMYKIDRKPTELKINSLKECSSIVYCLVTIGDESCKKVESLFAEGKFFEAILLDTMASSYLFHVSSDLFDKICLDSHELGLGLTCKIAPGDGEIDLEYQKEIVDIFRNDDIHSIRVVNDCMLYPAKSMSYIYGADSELAYNNKDHSCEDCNNVFCKMRNINFKSQKPIFEDKEDCA</sequence>